<evidence type="ECO:0000313" key="5">
    <source>
        <dbReference type="EMBL" id="EWM20947.1"/>
    </source>
</evidence>
<name>W7T2L5_9STRA</name>
<protein>
    <submittedName>
        <fullName evidence="5">Rna sigma 70 subfamily</fullName>
    </submittedName>
</protein>
<feature type="region of interest" description="Disordered" evidence="2">
    <location>
        <begin position="101"/>
        <end position="148"/>
    </location>
</feature>
<dbReference type="GO" id="GO:0006352">
    <property type="term" value="P:DNA-templated transcription initiation"/>
    <property type="evidence" value="ECO:0007669"/>
    <property type="project" value="InterPro"/>
</dbReference>
<proteinExistence type="inferred from homology"/>
<dbReference type="OrthoDB" id="206108at2759"/>
<dbReference type="Pfam" id="PF04542">
    <property type="entry name" value="Sigma70_r2"/>
    <property type="match status" value="1"/>
</dbReference>
<dbReference type="AlphaFoldDB" id="W7T2L5"/>
<reference evidence="5 6" key="1">
    <citation type="journal article" date="2014" name="Mol. Plant">
        <title>Chromosome Scale Genome Assembly and Transcriptome Profiling of Nannochloropsis gaditana in Nitrogen Depletion.</title>
        <authorList>
            <person name="Corteggiani Carpinelli E."/>
            <person name="Telatin A."/>
            <person name="Vitulo N."/>
            <person name="Forcato C."/>
            <person name="D'Angelo M."/>
            <person name="Schiavon R."/>
            <person name="Vezzi A."/>
            <person name="Giacometti G.M."/>
            <person name="Morosinotto T."/>
            <person name="Valle G."/>
        </authorList>
    </citation>
    <scope>NUCLEOTIDE SEQUENCE [LARGE SCALE GENOMIC DNA]</scope>
    <source>
        <strain evidence="5 6">B-31</strain>
    </source>
</reference>
<accession>W7T2L5</accession>
<organism evidence="5 6">
    <name type="scientific">Nannochloropsis gaditana</name>
    <dbReference type="NCBI Taxonomy" id="72520"/>
    <lineage>
        <taxon>Eukaryota</taxon>
        <taxon>Sar</taxon>
        <taxon>Stramenopiles</taxon>
        <taxon>Ochrophyta</taxon>
        <taxon>Eustigmatophyceae</taxon>
        <taxon>Eustigmatales</taxon>
        <taxon>Monodopsidaceae</taxon>
        <taxon>Nannochloropsis</taxon>
    </lineage>
</organism>
<dbReference type="Proteomes" id="UP000019335">
    <property type="component" value="Unassembled WGS sequence"/>
</dbReference>
<dbReference type="PANTHER" id="PTHR30603:SF47">
    <property type="entry name" value="RNA POLYMERASE SIGMA FACTOR SIGD, CHLOROPLASTIC"/>
    <property type="match status" value="1"/>
</dbReference>
<comment type="caution">
    <text evidence="5">The sequence shown here is derived from an EMBL/GenBank/DDBJ whole genome shotgun (WGS) entry which is preliminary data.</text>
</comment>
<sequence>MKRPSQFGHRTVAVPLSLSLLVFYFSNPGAKSFVIPSTPVISDFANSCRRVLSPAYPFFDVHDSLPSIFCGRIPSTEARCRQAPREVNPHRLFMSAASLTTRSNSGSFPERGGTGGSRRRTPLNTLTSSLKGPLTPNPPGADGSVKTSTSIHLPAEQQLELARCVKSWLTCKAVKAEEESTLGRPIAFSEWARALGVEESALRRQIADGKAARELLVKTNINLVKSMAVRLHQSQEKNENRLSVDDLILEGTQGILKAAAKFDPTRNVRFSTYAVWWIRQAISLAIQTHSNTVRLPVLLQTRIKKIKAARLRLYLQLEREPTHEEVGREELGFALSPFSRVERGKGAESVWGARGGSPQAVEGIDLSGACNALKCSGGWIEKITLKQSILQFTLKQERVFEASNKKGNKV</sequence>
<dbReference type="InterPro" id="IPR013324">
    <property type="entry name" value="RNA_pol_sigma_r3/r4-like"/>
</dbReference>
<keyword evidence="3" id="KW-0732">Signal</keyword>
<dbReference type="InterPro" id="IPR000943">
    <property type="entry name" value="RNA_pol_sigma70"/>
</dbReference>
<gene>
    <name evidence="5" type="ORF">Naga_100547g3</name>
</gene>
<dbReference type="GO" id="GO:0003700">
    <property type="term" value="F:DNA-binding transcription factor activity"/>
    <property type="evidence" value="ECO:0007669"/>
    <property type="project" value="InterPro"/>
</dbReference>
<dbReference type="InterPro" id="IPR050239">
    <property type="entry name" value="Sigma-70_RNA_pol_init_factors"/>
</dbReference>
<dbReference type="Gene3D" id="1.20.120.1810">
    <property type="match status" value="1"/>
</dbReference>
<dbReference type="EMBL" id="AZIL01002740">
    <property type="protein sequence ID" value="EWM20947.1"/>
    <property type="molecule type" value="Genomic_DNA"/>
</dbReference>
<feature type="domain" description="RNA polymerase sigma-70 region 2" evidence="4">
    <location>
        <begin position="216"/>
        <end position="286"/>
    </location>
</feature>
<comment type="similarity">
    <text evidence="1">Belongs to the sigma-70 factor family.</text>
</comment>
<feature type="chain" id="PRO_5004900342" evidence="3">
    <location>
        <begin position="33"/>
        <end position="410"/>
    </location>
</feature>
<evidence type="ECO:0000256" key="3">
    <source>
        <dbReference type="SAM" id="SignalP"/>
    </source>
</evidence>
<dbReference type="PANTHER" id="PTHR30603">
    <property type="entry name" value="RNA POLYMERASE SIGMA FACTOR RPO"/>
    <property type="match status" value="1"/>
</dbReference>
<evidence type="ECO:0000313" key="6">
    <source>
        <dbReference type="Proteomes" id="UP000019335"/>
    </source>
</evidence>
<evidence type="ECO:0000256" key="2">
    <source>
        <dbReference type="SAM" id="MobiDB-lite"/>
    </source>
</evidence>
<dbReference type="InterPro" id="IPR013325">
    <property type="entry name" value="RNA_pol_sigma_r2"/>
</dbReference>
<dbReference type="PRINTS" id="PR00046">
    <property type="entry name" value="SIGMA70FCT"/>
</dbReference>
<evidence type="ECO:0000259" key="4">
    <source>
        <dbReference type="Pfam" id="PF04542"/>
    </source>
</evidence>
<dbReference type="SUPFAM" id="SSF88946">
    <property type="entry name" value="Sigma2 domain of RNA polymerase sigma factors"/>
    <property type="match status" value="1"/>
</dbReference>
<keyword evidence="6" id="KW-1185">Reference proteome</keyword>
<dbReference type="SUPFAM" id="SSF88659">
    <property type="entry name" value="Sigma3 and sigma4 domains of RNA polymerase sigma factors"/>
    <property type="match status" value="1"/>
</dbReference>
<evidence type="ECO:0000256" key="1">
    <source>
        <dbReference type="ARBA" id="ARBA00007788"/>
    </source>
</evidence>
<dbReference type="InterPro" id="IPR007627">
    <property type="entry name" value="RNA_pol_sigma70_r2"/>
</dbReference>
<feature type="signal peptide" evidence="3">
    <location>
        <begin position="1"/>
        <end position="32"/>
    </location>
</feature>